<feature type="domain" description="Imelysin-like" evidence="4">
    <location>
        <begin position="27"/>
        <end position="306"/>
    </location>
</feature>
<accession>A0A917SWY5</accession>
<protein>
    <submittedName>
        <fullName evidence="5">Signal peptidase</fullName>
    </submittedName>
</protein>
<dbReference type="AlphaFoldDB" id="A0A917SWY5"/>
<dbReference type="RefSeq" id="WP_036539358.1">
    <property type="nucleotide sequence ID" value="NZ_BMLF01000002.1"/>
</dbReference>
<dbReference type="CDD" id="cd14659">
    <property type="entry name" value="Imelysin-like_IPPA"/>
    <property type="match status" value="1"/>
</dbReference>
<evidence type="ECO:0000259" key="4">
    <source>
        <dbReference type="Pfam" id="PF09375"/>
    </source>
</evidence>
<dbReference type="InterPro" id="IPR018976">
    <property type="entry name" value="Imelysin-like"/>
</dbReference>
<comment type="caution">
    <text evidence="5">The sequence shown here is derived from an EMBL/GenBank/DDBJ whole genome shotgun (WGS) entry which is preliminary data.</text>
</comment>
<dbReference type="InterPro" id="IPR034984">
    <property type="entry name" value="Imelysin-like_IPPA"/>
</dbReference>
<sequence>MIRPLVLLLCLASPLQAGVREAVEDHALPAFAGFTAGAQALADTAAQDCTAEAVRPAFHAAFDAWLGASHLSFGPVEQQGRNLAIAFWPDTRGMVPAALARLIADADAAIDDPAAFAEVSVAARGLFALEHLLYDPAYKGYAEGSYTCRLVAATATDLARMAAEVETEWRETEAPLLLDPAGSADRRYLSEKEVQQQFYTALQAALEFDADTRIARPLGTFDRPRPTRAEARRSGRSLRNVTLSLEALRDLARALSDQPIPVTEAAFATALETAADLDDPVFAGVEDPAGRLKVEILQQRIDAVAAAVAGEIGDQLGVTEGFNSADGD</sequence>
<keyword evidence="6" id="KW-1185">Reference proteome</keyword>
<dbReference type="Gene3D" id="1.20.1420.20">
    <property type="entry name" value="M75 peptidase, HXXE motif"/>
    <property type="match status" value="1"/>
</dbReference>
<reference evidence="5" key="1">
    <citation type="journal article" date="2014" name="Int. J. Syst. Evol. Microbiol.">
        <title>Complete genome sequence of Corynebacterium casei LMG S-19264T (=DSM 44701T), isolated from a smear-ripened cheese.</title>
        <authorList>
            <consortium name="US DOE Joint Genome Institute (JGI-PGF)"/>
            <person name="Walter F."/>
            <person name="Albersmeier A."/>
            <person name="Kalinowski J."/>
            <person name="Ruckert C."/>
        </authorList>
    </citation>
    <scope>NUCLEOTIDE SEQUENCE</scope>
    <source>
        <strain evidence="5">CGMCC 1.6293</strain>
    </source>
</reference>
<comment type="subcellular location">
    <subcellularLocation>
        <location evidence="1">Cell envelope</location>
    </subcellularLocation>
</comment>
<gene>
    <name evidence="5" type="ORF">GCM10011534_24860</name>
</gene>
<proteinExistence type="predicted"/>
<evidence type="ECO:0000256" key="2">
    <source>
        <dbReference type="ARBA" id="ARBA00022729"/>
    </source>
</evidence>
<reference evidence="5" key="2">
    <citation type="submission" date="2020-09" db="EMBL/GenBank/DDBJ databases">
        <authorList>
            <person name="Sun Q."/>
            <person name="Zhou Y."/>
        </authorList>
    </citation>
    <scope>NUCLEOTIDE SEQUENCE</scope>
    <source>
        <strain evidence="5">CGMCC 1.6293</strain>
    </source>
</reference>
<keyword evidence="2 3" id="KW-0732">Signal</keyword>
<feature type="chain" id="PRO_5037634127" evidence="3">
    <location>
        <begin position="18"/>
        <end position="328"/>
    </location>
</feature>
<evidence type="ECO:0000256" key="1">
    <source>
        <dbReference type="ARBA" id="ARBA00004196"/>
    </source>
</evidence>
<feature type="signal peptide" evidence="3">
    <location>
        <begin position="1"/>
        <end position="17"/>
    </location>
</feature>
<organism evidence="5 6">
    <name type="scientific">Pseudooceanicola nanhaiensis</name>
    <dbReference type="NCBI Taxonomy" id="375761"/>
    <lineage>
        <taxon>Bacteria</taxon>
        <taxon>Pseudomonadati</taxon>
        <taxon>Pseudomonadota</taxon>
        <taxon>Alphaproteobacteria</taxon>
        <taxon>Rhodobacterales</taxon>
        <taxon>Paracoccaceae</taxon>
        <taxon>Pseudooceanicola</taxon>
    </lineage>
</organism>
<evidence type="ECO:0000313" key="6">
    <source>
        <dbReference type="Proteomes" id="UP000649829"/>
    </source>
</evidence>
<dbReference type="EMBL" id="BMLF01000002">
    <property type="protein sequence ID" value="GGM02035.1"/>
    <property type="molecule type" value="Genomic_DNA"/>
</dbReference>
<dbReference type="Proteomes" id="UP000649829">
    <property type="component" value="Unassembled WGS sequence"/>
</dbReference>
<dbReference type="Pfam" id="PF09375">
    <property type="entry name" value="Peptidase_M75"/>
    <property type="match status" value="1"/>
</dbReference>
<evidence type="ECO:0000256" key="3">
    <source>
        <dbReference type="SAM" id="SignalP"/>
    </source>
</evidence>
<dbReference type="GO" id="GO:0030313">
    <property type="term" value="C:cell envelope"/>
    <property type="evidence" value="ECO:0007669"/>
    <property type="project" value="UniProtKB-SubCell"/>
</dbReference>
<dbReference type="InterPro" id="IPR038352">
    <property type="entry name" value="Imelysin_sf"/>
</dbReference>
<name>A0A917SWY5_9RHOB</name>
<evidence type="ECO:0000313" key="5">
    <source>
        <dbReference type="EMBL" id="GGM02035.1"/>
    </source>
</evidence>